<proteinExistence type="predicted"/>
<dbReference type="Gene3D" id="3.30.300.20">
    <property type="match status" value="1"/>
</dbReference>
<accession>A0A7C9J3W0</accession>
<dbReference type="NCBIfam" id="NF008009">
    <property type="entry name" value="PRK10738.1"/>
    <property type="match status" value="1"/>
</dbReference>
<dbReference type="EMBL" id="WUPT01000002">
    <property type="protein sequence ID" value="MXQ08441.1"/>
    <property type="molecule type" value="Genomic_DNA"/>
</dbReference>
<dbReference type="Proteomes" id="UP000480350">
    <property type="component" value="Unassembled WGS sequence"/>
</dbReference>
<organism evidence="1 2">
    <name type="scientific">Kangsaoukella pontilimi</name>
    <dbReference type="NCBI Taxonomy" id="2691042"/>
    <lineage>
        <taxon>Bacteria</taxon>
        <taxon>Pseudomonadati</taxon>
        <taxon>Pseudomonadota</taxon>
        <taxon>Alphaproteobacteria</taxon>
        <taxon>Rhodobacterales</taxon>
        <taxon>Paracoccaceae</taxon>
        <taxon>Kangsaoukella</taxon>
    </lineage>
</organism>
<sequence>MKSTLKWDGGRSFTGTTEDGFSVRIGKAHGDMEKPGPSAMELILIGAGTCSAHDVVSILEKARQDVDDVTVHLSAERADDVPRVFTRIHMQFVVTGRGIKPATVERALQLSVEKYCSATRMLQATVEVTHGYEIVEAA</sequence>
<evidence type="ECO:0000313" key="2">
    <source>
        <dbReference type="Proteomes" id="UP000480350"/>
    </source>
</evidence>
<keyword evidence="2" id="KW-1185">Reference proteome</keyword>
<dbReference type="Pfam" id="PF02566">
    <property type="entry name" value="OsmC"/>
    <property type="match status" value="1"/>
</dbReference>
<dbReference type="SUPFAM" id="SSF82784">
    <property type="entry name" value="OsmC-like"/>
    <property type="match status" value="1"/>
</dbReference>
<reference evidence="1 2" key="1">
    <citation type="submission" date="2019-12" db="EMBL/GenBank/DDBJ databases">
        <authorList>
            <person name="Lee S.D."/>
        </authorList>
    </citation>
    <scope>NUCLEOTIDE SEQUENCE [LARGE SCALE GENOMIC DNA]</scope>
    <source>
        <strain evidence="1 2">GH1-50</strain>
    </source>
</reference>
<dbReference type="InterPro" id="IPR003718">
    <property type="entry name" value="OsmC/Ohr_fam"/>
</dbReference>
<comment type="caution">
    <text evidence="1">The sequence shown here is derived from an EMBL/GenBank/DDBJ whole genome shotgun (WGS) entry which is preliminary data.</text>
</comment>
<dbReference type="AlphaFoldDB" id="A0A7C9J3W0"/>
<gene>
    <name evidence="1" type="ORF">GQ651_11345</name>
</gene>
<name>A0A7C9J3W0_9RHOB</name>
<dbReference type="InterPro" id="IPR015946">
    <property type="entry name" value="KH_dom-like_a/b"/>
</dbReference>
<dbReference type="PANTHER" id="PTHR34352">
    <property type="entry name" value="PROTEIN YHFA"/>
    <property type="match status" value="1"/>
</dbReference>
<evidence type="ECO:0000313" key="1">
    <source>
        <dbReference type="EMBL" id="MXQ08441.1"/>
    </source>
</evidence>
<dbReference type="InterPro" id="IPR036102">
    <property type="entry name" value="OsmC/Ohrsf"/>
</dbReference>
<dbReference type="RefSeq" id="WP_160764365.1">
    <property type="nucleotide sequence ID" value="NZ_WUPT01000002.1"/>
</dbReference>
<dbReference type="PANTHER" id="PTHR34352:SF1">
    <property type="entry name" value="PROTEIN YHFA"/>
    <property type="match status" value="1"/>
</dbReference>
<reference evidence="1 2" key="2">
    <citation type="submission" date="2020-03" db="EMBL/GenBank/DDBJ databases">
        <title>Kangsaoukella pontilimi gen. nov., sp. nov., a new member of the family Rhodobacteraceae isolated from a tidal mudflat.</title>
        <authorList>
            <person name="Kim I.S."/>
        </authorList>
    </citation>
    <scope>NUCLEOTIDE SEQUENCE [LARGE SCALE GENOMIC DNA]</scope>
    <source>
        <strain evidence="1 2">GH1-50</strain>
    </source>
</reference>
<protein>
    <submittedName>
        <fullName evidence="1">OsmC family protein</fullName>
    </submittedName>
</protein>